<accession>A0A8B8KDP6</accession>
<proteinExistence type="inferred from homology"/>
<dbReference type="RefSeq" id="XP_027341169.1">
    <property type="nucleotide sequence ID" value="XM_027485368.1"/>
</dbReference>
<dbReference type="OrthoDB" id="386949at2759"/>
<feature type="domain" description="Transcription factor CBF/NF-Y/archaeal histone" evidence="4">
    <location>
        <begin position="50"/>
        <end position="114"/>
    </location>
</feature>
<evidence type="ECO:0000256" key="3">
    <source>
        <dbReference type="ARBA" id="ARBA00023163"/>
    </source>
</evidence>
<dbReference type="KEGG" id="aprc:113854408"/>
<gene>
    <name evidence="6" type="primary">LOC113854408</name>
</gene>
<name>A0A8B8KDP6_ABRPR</name>
<organism evidence="5 6">
    <name type="scientific">Abrus precatorius</name>
    <name type="common">Indian licorice</name>
    <name type="synonym">Glycine abrus</name>
    <dbReference type="NCBI Taxonomy" id="3816"/>
    <lineage>
        <taxon>Eukaryota</taxon>
        <taxon>Viridiplantae</taxon>
        <taxon>Streptophyta</taxon>
        <taxon>Embryophyta</taxon>
        <taxon>Tracheophyta</taxon>
        <taxon>Spermatophyta</taxon>
        <taxon>Magnoliopsida</taxon>
        <taxon>eudicotyledons</taxon>
        <taxon>Gunneridae</taxon>
        <taxon>Pentapetalae</taxon>
        <taxon>rosids</taxon>
        <taxon>fabids</taxon>
        <taxon>Fabales</taxon>
        <taxon>Fabaceae</taxon>
        <taxon>Papilionoideae</taxon>
        <taxon>50 kb inversion clade</taxon>
        <taxon>NPAAA clade</taxon>
        <taxon>indigoferoid/millettioid clade</taxon>
        <taxon>Abreae</taxon>
        <taxon>Abrus</taxon>
    </lineage>
</organism>
<evidence type="ECO:0000256" key="2">
    <source>
        <dbReference type="ARBA" id="ARBA00023015"/>
    </source>
</evidence>
<dbReference type="GeneID" id="113854408"/>
<dbReference type="GO" id="GO:0000978">
    <property type="term" value="F:RNA polymerase II cis-regulatory region sequence-specific DNA binding"/>
    <property type="evidence" value="ECO:0007669"/>
    <property type="project" value="TreeGrafter"/>
</dbReference>
<evidence type="ECO:0000256" key="1">
    <source>
        <dbReference type="ARBA" id="ARBA00009053"/>
    </source>
</evidence>
<keyword evidence="3" id="KW-0804">Transcription</keyword>
<dbReference type="Pfam" id="PF00808">
    <property type="entry name" value="CBFD_NFYB_HMF"/>
    <property type="match status" value="1"/>
</dbReference>
<reference evidence="6" key="2">
    <citation type="submission" date="2025-08" db="UniProtKB">
        <authorList>
            <consortium name="RefSeq"/>
        </authorList>
    </citation>
    <scope>IDENTIFICATION</scope>
    <source>
        <tissue evidence="6">Young leaves</tissue>
    </source>
</reference>
<dbReference type="InterPro" id="IPR027113">
    <property type="entry name" value="Transc_fact_NFYB/HAP3"/>
</dbReference>
<evidence type="ECO:0000313" key="6">
    <source>
        <dbReference type="RefSeq" id="XP_027341169.1"/>
    </source>
</evidence>
<dbReference type="Proteomes" id="UP000694853">
    <property type="component" value="Unplaced"/>
</dbReference>
<protein>
    <submittedName>
        <fullName evidence="6">Nuclear transcription factor Y subunit B-8-like</fullName>
    </submittedName>
</protein>
<reference evidence="5" key="1">
    <citation type="journal article" date="2019" name="Toxins">
        <title>Detection of Abrin-Like and Prepropulchellin-Like Toxin Genes and Transcripts Using Whole Genome Sequencing and Full-Length Transcript Sequencing of Abrus precatorius.</title>
        <authorList>
            <person name="Hovde B.T."/>
            <person name="Daligault H.E."/>
            <person name="Hanschen E.R."/>
            <person name="Kunde Y.A."/>
            <person name="Johnson M.B."/>
            <person name="Starkenburg S.R."/>
            <person name="Johnson S.L."/>
        </authorList>
    </citation>
    <scope>NUCLEOTIDE SEQUENCE [LARGE SCALE GENOMIC DNA]</scope>
</reference>
<dbReference type="Gene3D" id="1.10.20.10">
    <property type="entry name" value="Histone, subunit A"/>
    <property type="match status" value="1"/>
</dbReference>
<sequence length="230" mass="25250">MLNNGNFSLVGSGSIIPLQQSNAFAKKETSTPINSSNHGLVPNLVATKVNMPISNVTKIMRQILPINAKISESAKEMIQQCVTKYIAFVTKKAKERCQSDYRKIMNVEDLLWALEELGFDDYVGPLTVFLQRYREEPILPSVKQSIDNSGPITGPEAGTKPTVEIVQPSLSPPLGSSGPDFSMDPNSKMEIFDPNDINEVINGFYMDGFDVGSLDSALTNFDPSSSFKHD</sequence>
<dbReference type="GO" id="GO:0016602">
    <property type="term" value="C:CCAAT-binding factor complex"/>
    <property type="evidence" value="ECO:0007669"/>
    <property type="project" value="InterPro"/>
</dbReference>
<dbReference type="PANTHER" id="PTHR11064:SF115">
    <property type="entry name" value="NUCLEAR TRANSCRIPTION FACTOR Y SUBUNIT B-9"/>
    <property type="match status" value="1"/>
</dbReference>
<dbReference type="GO" id="GO:0046982">
    <property type="term" value="F:protein heterodimerization activity"/>
    <property type="evidence" value="ECO:0007669"/>
    <property type="project" value="InterPro"/>
</dbReference>
<dbReference type="InterPro" id="IPR009072">
    <property type="entry name" value="Histone-fold"/>
</dbReference>
<evidence type="ECO:0000313" key="5">
    <source>
        <dbReference type="Proteomes" id="UP000694853"/>
    </source>
</evidence>
<dbReference type="AlphaFoldDB" id="A0A8B8KDP6"/>
<dbReference type="SUPFAM" id="SSF47113">
    <property type="entry name" value="Histone-fold"/>
    <property type="match status" value="1"/>
</dbReference>
<keyword evidence="2" id="KW-0805">Transcription regulation</keyword>
<dbReference type="PANTHER" id="PTHR11064">
    <property type="entry name" value="CCAAT-BINDING TRANSCRIPTION FACTOR-RELATED"/>
    <property type="match status" value="1"/>
</dbReference>
<dbReference type="InterPro" id="IPR003958">
    <property type="entry name" value="CBFA_NFYB_domain"/>
</dbReference>
<comment type="similarity">
    <text evidence="1">Belongs to the NFYB/HAP3 subunit family.</text>
</comment>
<dbReference type="PRINTS" id="PR00615">
    <property type="entry name" value="CCAATSUBUNTA"/>
</dbReference>
<dbReference type="GO" id="GO:0001228">
    <property type="term" value="F:DNA-binding transcription activator activity, RNA polymerase II-specific"/>
    <property type="evidence" value="ECO:0007669"/>
    <property type="project" value="InterPro"/>
</dbReference>
<dbReference type="CDD" id="cd22907">
    <property type="entry name" value="HFD_NFYB"/>
    <property type="match status" value="1"/>
</dbReference>
<keyword evidence="5" id="KW-1185">Reference proteome</keyword>
<evidence type="ECO:0000259" key="4">
    <source>
        <dbReference type="Pfam" id="PF00808"/>
    </source>
</evidence>